<organism evidence="3 4">
    <name type="scientific">Rugosimonospora acidiphila</name>
    <dbReference type="NCBI Taxonomy" id="556531"/>
    <lineage>
        <taxon>Bacteria</taxon>
        <taxon>Bacillati</taxon>
        <taxon>Actinomycetota</taxon>
        <taxon>Actinomycetes</taxon>
        <taxon>Micromonosporales</taxon>
        <taxon>Micromonosporaceae</taxon>
        <taxon>Rugosimonospora</taxon>
    </lineage>
</organism>
<feature type="transmembrane region" description="Helical" evidence="2">
    <location>
        <begin position="409"/>
        <end position="427"/>
    </location>
</feature>
<dbReference type="Proteomes" id="UP001501570">
    <property type="component" value="Unassembled WGS sequence"/>
</dbReference>
<evidence type="ECO:0008006" key="5">
    <source>
        <dbReference type="Google" id="ProtNLM"/>
    </source>
</evidence>
<dbReference type="EMBL" id="BAABJQ010000030">
    <property type="protein sequence ID" value="GAA5197589.1"/>
    <property type="molecule type" value="Genomic_DNA"/>
</dbReference>
<feature type="transmembrane region" description="Helical" evidence="2">
    <location>
        <begin position="448"/>
        <end position="468"/>
    </location>
</feature>
<keyword evidence="2" id="KW-0812">Transmembrane</keyword>
<comment type="caution">
    <text evidence="3">The sequence shown here is derived from an EMBL/GenBank/DDBJ whole genome shotgun (WGS) entry which is preliminary data.</text>
</comment>
<feature type="transmembrane region" description="Helical" evidence="2">
    <location>
        <begin position="474"/>
        <end position="494"/>
    </location>
</feature>
<evidence type="ECO:0000256" key="1">
    <source>
        <dbReference type="SAM" id="MobiDB-lite"/>
    </source>
</evidence>
<accession>A0ABP9SJL9</accession>
<sequence length="517" mass="52877">MSVADERADPVPPAPAARPPVPQPPQPFQPPQAALADQPTAADAPAVADPAAVADPPTVADAPTAADPPTVTDPPAVADAPEVAEPSAVRRPGGSRPARRLPRLLLRPLAGRASTLLTNGGLLVGGLLSSVLVSRVLGPAGRGQYVTWQTWASTIGVFALGGLPQVLVLDDWTPGRHKLRELATPLLLSIAAALAALAGVAAFLRPAAVVFVAAVLIVLANQFSSLGAAEAQRMGRMSVEFNAARIVPQAAALLAMGGLLVAGSTGLAGWLVAVSVAQAAATALWLWRCCERGRVGHIPIGRTLADSVRLAPGNWMTQLQYRFDLLAVTALFRPEVVAFYAIGVAAQGAVLAAGQSRGMHWFSRRQGGTFAAGAGALRRELWRTAGTSLAVAVPLTLTVRLWIGGAYGSAFLPAAPIVAVLCGVGVMQSVDYLLGHEALIAGLGGRVILLRVPGLAVVAAGFGLAILWHWPTTGIAVIPGVGYAVSSVVFLAAARSRRSATAATAATGCRPPRPAAP</sequence>
<name>A0ABP9SJL9_9ACTN</name>
<feature type="region of interest" description="Disordered" evidence="1">
    <location>
        <begin position="1"/>
        <end position="97"/>
    </location>
</feature>
<protein>
    <recommendedName>
        <fullName evidence="5">Membrane protein involved in the export of O-antigen and teichoic acid</fullName>
    </recommendedName>
</protein>
<keyword evidence="4" id="KW-1185">Reference proteome</keyword>
<keyword evidence="2" id="KW-0472">Membrane</keyword>
<keyword evidence="2" id="KW-1133">Transmembrane helix</keyword>
<feature type="compositionally biased region" description="Pro residues" evidence="1">
    <location>
        <begin position="10"/>
        <end position="30"/>
    </location>
</feature>
<proteinExistence type="predicted"/>
<feature type="transmembrane region" description="Helical" evidence="2">
    <location>
        <begin position="210"/>
        <end position="229"/>
    </location>
</feature>
<evidence type="ECO:0000256" key="2">
    <source>
        <dbReference type="SAM" id="Phobius"/>
    </source>
</evidence>
<feature type="compositionally biased region" description="Low complexity" evidence="1">
    <location>
        <begin position="31"/>
        <end position="96"/>
    </location>
</feature>
<evidence type="ECO:0000313" key="3">
    <source>
        <dbReference type="EMBL" id="GAA5197589.1"/>
    </source>
</evidence>
<feature type="transmembrane region" description="Helical" evidence="2">
    <location>
        <begin position="109"/>
        <end position="128"/>
    </location>
</feature>
<evidence type="ECO:0000313" key="4">
    <source>
        <dbReference type="Proteomes" id="UP001501570"/>
    </source>
</evidence>
<feature type="transmembrane region" description="Helical" evidence="2">
    <location>
        <begin position="182"/>
        <end position="204"/>
    </location>
</feature>
<reference evidence="4" key="1">
    <citation type="journal article" date="2019" name="Int. J. Syst. Evol. Microbiol.">
        <title>The Global Catalogue of Microorganisms (GCM) 10K type strain sequencing project: providing services to taxonomists for standard genome sequencing and annotation.</title>
        <authorList>
            <consortium name="The Broad Institute Genomics Platform"/>
            <consortium name="The Broad Institute Genome Sequencing Center for Infectious Disease"/>
            <person name="Wu L."/>
            <person name="Ma J."/>
        </authorList>
    </citation>
    <scope>NUCLEOTIDE SEQUENCE [LARGE SCALE GENOMIC DNA]</scope>
    <source>
        <strain evidence="4">JCM 18304</strain>
    </source>
</reference>
<feature type="transmembrane region" description="Helical" evidence="2">
    <location>
        <begin position="385"/>
        <end position="403"/>
    </location>
</feature>
<gene>
    <name evidence="3" type="ORF">GCM10023322_69190</name>
</gene>
<feature type="transmembrane region" description="Helical" evidence="2">
    <location>
        <begin position="148"/>
        <end position="170"/>
    </location>
</feature>